<dbReference type="RefSeq" id="WP_209334551.1">
    <property type="nucleotide sequence ID" value="NZ_JAGIYY010000002.1"/>
</dbReference>
<keyword evidence="1" id="KW-0175">Coiled coil</keyword>
<reference evidence="3" key="1">
    <citation type="submission" date="2021-03" db="EMBL/GenBank/DDBJ databases">
        <title>Genome sequencing and assembly of Tianweitania sediminis.</title>
        <authorList>
            <person name="Chhetri G."/>
        </authorList>
    </citation>
    <scope>NUCLEOTIDE SEQUENCE</scope>
    <source>
        <strain evidence="3">Z8</strain>
    </source>
</reference>
<organism evidence="3 4">
    <name type="scientific">Tianweitania sediminis</name>
    <dbReference type="NCBI Taxonomy" id="1502156"/>
    <lineage>
        <taxon>Bacteria</taxon>
        <taxon>Pseudomonadati</taxon>
        <taxon>Pseudomonadota</taxon>
        <taxon>Alphaproteobacteria</taxon>
        <taxon>Hyphomicrobiales</taxon>
        <taxon>Phyllobacteriaceae</taxon>
        <taxon>Tianweitania</taxon>
    </lineage>
</organism>
<accession>A0A8J7UGT6</accession>
<dbReference type="Pfam" id="PF07277">
    <property type="entry name" value="SapC"/>
    <property type="match status" value="1"/>
</dbReference>
<dbReference type="InterPro" id="IPR010836">
    <property type="entry name" value="SapC"/>
</dbReference>
<gene>
    <name evidence="3" type="ORF">J5Y06_07625</name>
</gene>
<evidence type="ECO:0000256" key="1">
    <source>
        <dbReference type="SAM" id="Coils"/>
    </source>
</evidence>
<evidence type="ECO:0000313" key="3">
    <source>
        <dbReference type="EMBL" id="MBP0438514.1"/>
    </source>
</evidence>
<keyword evidence="4" id="KW-1185">Reference proteome</keyword>
<evidence type="ECO:0000313" key="4">
    <source>
        <dbReference type="Proteomes" id="UP000666240"/>
    </source>
</evidence>
<name>A0A8J7UGT6_9HYPH</name>
<dbReference type="Proteomes" id="UP000666240">
    <property type="component" value="Unassembled WGS sequence"/>
</dbReference>
<dbReference type="EMBL" id="JAGIYY010000002">
    <property type="protein sequence ID" value="MBP0438514.1"/>
    <property type="molecule type" value="Genomic_DNA"/>
</dbReference>
<comment type="caution">
    <text evidence="3">The sequence shown here is derived from an EMBL/GenBank/DDBJ whole genome shotgun (WGS) entry which is preliminary data.</text>
</comment>
<feature type="region of interest" description="Disordered" evidence="2">
    <location>
        <begin position="225"/>
        <end position="247"/>
    </location>
</feature>
<proteinExistence type="predicted"/>
<protein>
    <submittedName>
        <fullName evidence="3">SapC family protein</fullName>
    </submittedName>
</protein>
<sequence>MAFLFNPLHVALHQHLNWDFAYTYSFARNDPWVPLARSEIRRLSQHLPVLVAKRGGDWVPVVPLETGEPGKSPLDEDFGWRFGRPPTALRYHPFQALETGEEKPVLAVAVDDKTVGPDRTNRFFDQEGRPAPLIKAILRRLQQLRLERKQSEDAAKALAEASVLKPLPDLKDRQGRTPFWTVDQEAFFALSGDDLATLGEKPHHAFLLAIAMLYSSRFLPGKTQRSTVPLKAAERREEEEEPAYAGDEDSKLFFNFDQN</sequence>
<dbReference type="AlphaFoldDB" id="A0A8J7UGT6"/>
<evidence type="ECO:0000256" key="2">
    <source>
        <dbReference type="SAM" id="MobiDB-lite"/>
    </source>
</evidence>
<feature type="coiled-coil region" evidence="1">
    <location>
        <begin position="134"/>
        <end position="161"/>
    </location>
</feature>